<reference evidence="3" key="1">
    <citation type="submission" date="2023-03" db="EMBL/GenBank/DDBJ databases">
        <authorList>
            <person name="Julca I."/>
        </authorList>
    </citation>
    <scope>NUCLEOTIDE SEQUENCE</scope>
</reference>
<feature type="transmembrane region" description="Helical" evidence="2">
    <location>
        <begin position="21"/>
        <end position="41"/>
    </location>
</feature>
<evidence type="ECO:0000256" key="1">
    <source>
        <dbReference type="SAM" id="MobiDB-lite"/>
    </source>
</evidence>
<accession>A0AAV1DIA8</accession>
<keyword evidence="2" id="KW-1133">Transmembrane helix</keyword>
<evidence type="ECO:0000313" key="4">
    <source>
        <dbReference type="Proteomes" id="UP001161247"/>
    </source>
</evidence>
<gene>
    <name evidence="3" type="ORF">OLC1_LOCUS15803</name>
</gene>
<feature type="transmembrane region" description="Helical" evidence="2">
    <location>
        <begin position="151"/>
        <end position="174"/>
    </location>
</feature>
<protein>
    <submittedName>
        <fullName evidence="3">OLC1v1006860C4</fullName>
    </submittedName>
</protein>
<dbReference type="Proteomes" id="UP001161247">
    <property type="component" value="Chromosome 5"/>
</dbReference>
<feature type="region of interest" description="Disordered" evidence="1">
    <location>
        <begin position="287"/>
        <end position="308"/>
    </location>
</feature>
<evidence type="ECO:0000313" key="3">
    <source>
        <dbReference type="EMBL" id="CAI9107495.1"/>
    </source>
</evidence>
<name>A0AAV1DIA8_OLDCO</name>
<evidence type="ECO:0000256" key="2">
    <source>
        <dbReference type="SAM" id="Phobius"/>
    </source>
</evidence>
<dbReference type="EMBL" id="OX459122">
    <property type="protein sequence ID" value="CAI9107495.1"/>
    <property type="molecule type" value="Genomic_DNA"/>
</dbReference>
<keyword evidence="2" id="KW-0812">Transmembrane</keyword>
<feature type="transmembrane region" description="Helical" evidence="2">
    <location>
        <begin position="120"/>
        <end position="139"/>
    </location>
</feature>
<keyword evidence="2" id="KW-0472">Membrane</keyword>
<organism evidence="3 4">
    <name type="scientific">Oldenlandia corymbosa var. corymbosa</name>
    <dbReference type="NCBI Taxonomy" id="529605"/>
    <lineage>
        <taxon>Eukaryota</taxon>
        <taxon>Viridiplantae</taxon>
        <taxon>Streptophyta</taxon>
        <taxon>Embryophyta</taxon>
        <taxon>Tracheophyta</taxon>
        <taxon>Spermatophyta</taxon>
        <taxon>Magnoliopsida</taxon>
        <taxon>eudicotyledons</taxon>
        <taxon>Gunneridae</taxon>
        <taxon>Pentapetalae</taxon>
        <taxon>asterids</taxon>
        <taxon>lamiids</taxon>
        <taxon>Gentianales</taxon>
        <taxon>Rubiaceae</taxon>
        <taxon>Rubioideae</taxon>
        <taxon>Spermacoceae</taxon>
        <taxon>Hedyotis-Oldenlandia complex</taxon>
        <taxon>Oldenlandia</taxon>
    </lineage>
</organism>
<dbReference type="AlphaFoldDB" id="A0AAV1DIA8"/>
<proteinExistence type="predicted"/>
<keyword evidence="4" id="KW-1185">Reference proteome</keyword>
<feature type="transmembrane region" description="Helical" evidence="2">
    <location>
        <begin position="209"/>
        <end position="229"/>
    </location>
</feature>
<sequence length="308" mass="34738">MTRQATCCQSFLASILKFLNYLQTFMGVSIFIYSAFMLNHWHHHSSAPSVPPPRPQPLPAPPSPLYLHPSSIIRPNSKSFGDVTPLNLDLDLSLAAENVFSDVVLIDGVQFNFQSLPTPWFIYAFMGVGVMVCFINCIGHIAAEAMNGCCLCFHAVLTTLFVLLEITFIGFIAVDRQWEEDLPVDTTGELDRLRSFFEENREICEGVCIAVIVIQVLSLLLSIILRALVNQKAEFDEERAYDIRERPWEPLLRPNHSEASVSIRSDTRGGTHSDIWSSRMREKYGLNGGDYRQNSMNQSAAADHYPRH</sequence>